<proteinExistence type="inferred from homology"/>
<evidence type="ECO:0000256" key="6">
    <source>
        <dbReference type="ARBA" id="ARBA00023157"/>
    </source>
</evidence>
<evidence type="ECO:0000256" key="11">
    <source>
        <dbReference type="PIRSR" id="PIRSR601382-1"/>
    </source>
</evidence>
<evidence type="ECO:0000313" key="14">
    <source>
        <dbReference type="EMBL" id="KAF2722008.1"/>
    </source>
</evidence>
<gene>
    <name evidence="14" type="ORF">K431DRAFT_293890</name>
</gene>
<dbReference type="FunFam" id="1.50.10.10:FF:000047">
    <property type="entry name" value="Mannosyl-oligosaccharide alpha-1,2-mannosidase"/>
    <property type="match status" value="1"/>
</dbReference>
<sequence>MRFTPRRVTIVVLSLLFIGAIVSSISVGFTYGMPRRERKAAAVPIDEYSLEQRRDAVKEAFTFAWDGYEKYCMGHDTLHPVDNTCADDFGGWGVSAIDALSTAIIMELKPVVISILHWIVDDLDFNVVVGGTQVQFFEVVIRHFGGMISAYDLLTGPFPTLIKDDKLLKGLYGKMVELGDILSLAFTSPAGIPHDWVSPSGVTDDGLSVVLSTLGSNILEFARLSDITGNRTYVALARRSESYGISPKPYDAEPFPGLLGNQVNLLNGDFGNSQGSWGALSDSFYEYLLKAYLYNADMYSSYLDRWLVAVDSTIRFLNSHPYGRPDWQLLPYWQDDMLINYMETLSWFAGGNFILGGMVTKNETITDFGLNIADTAGKLYASTITGLGPEYVAWTETCDSDWVEQPCDAESSIHITDARYQLRPEVLETWYYAYRATNDSMYQDFAWKAFIAINETCRASSGFSSIQDVTEVGGGEMTNVQESFVYAEVLKYLYLIHLTDPDADFQVQDSSVEGGRKNTWVFNTEAHPFKVKGPPV</sequence>
<evidence type="ECO:0000256" key="1">
    <source>
        <dbReference type="ARBA" id="ARBA00001913"/>
    </source>
</evidence>
<evidence type="ECO:0000256" key="9">
    <source>
        <dbReference type="ARBA" id="ARBA00047669"/>
    </source>
</evidence>
<evidence type="ECO:0000256" key="5">
    <source>
        <dbReference type="ARBA" id="ARBA00022801"/>
    </source>
</evidence>
<dbReference type="SUPFAM" id="SSF48225">
    <property type="entry name" value="Seven-hairpin glycosidases"/>
    <property type="match status" value="1"/>
</dbReference>
<dbReference type="GO" id="GO:0005783">
    <property type="term" value="C:endoplasmic reticulum"/>
    <property type="evidence" value="ECO:0007669"/>
    <property type="project" value="TreeGrafter"/>
</dbReference>
<dbReference type="InterPro" id="IPR012341">
    <property type="entry name" value="6hp_glycosidase-like_sf"/>
</dbReference>
<comment type="similarity">
    <text evidence="3 13">Belongs to the glycosyl hydrolase 47 family.</text>
</comment>
<feature type="active site" description="Proton donor" evidence="11">
    <location>
        <position position="138"/>
    </location>
</feature>
<dbReference type="GO" id="GO:0004571">
    <property type="term" value="F:mannosyl-oligosaccharide 1,2-alpha-mannosidase activity"/>
    <property type="evidence" value="ECO:0007669"/>
    <property type="project" value="UniProtKB-EC"/>
</dbReference>
<comment type="caution">
    <text evidence="14">The sequence shown here is derived from an EMBL/GenBank/DDBJ whole genome shotgun (WGS) entry which is preliminary data.</text>
</comment>
<dbReference type="InterPro" id="IPR001382">
    <property type="entry name" value="Glyco_hydro_47"/>
</dbReference>
<dbReference type="InterPro" id="IPR050749">
    <property type="entry name" value="Glycosyl_Hydrolase_47"/>
</dbReference>
<dbReference type="InterPro" id="IPR036026">
    <property type="entry name" value="Seven-hairpin_glycosidases"/>
</dbReference>
<evidence type="ECO:0000256" key="13">
    <source>
        <dbReference type="RuleBase" id="RU361193"/>
    </source>
</evidence>
<dbReference type="GO" id="GO:0005509">
    <property type="term" value="F:calcium ion binding"/>
    <property type="evidence" value="ECO:0007669"/>
    <property type="project" value="InterPro"/>
</dbReference>
<dbReference type="PANTHER" id="PTHR11742:SF101">
    <property type="entry name" value="MANNOSYL-OLIGOSACCHARIDE ALPHA-1,2-MANNOSIDASE 1B"/>
    <property type="match status" value="1"/>
</dbReference>
<keyword evidence="5 13" id="KW-0378">Hydrolase</keyword>
<reference evidence="14" key="1">
    <citation type="journal article" date="2020" name="Stud. Mycol.">
        <title>101 Dothideomycetes genomes: a test case for predicting lifestyles and emergence of pathogens.</title>
        <authorList>
            <person name="Haridas S."/>
            <person name="Albert R."/>
            <person name="Binder M."/>
            <person name="Bloem J."/>
            <person name="Labutti K."/>
            <person name="Salamov A."/>
            <person name="Andreopoulos B."/>
            <person name="Baker S."/>
            <person name="Barry K."/>
            <person name="Bills G."/>
            <person name="Bluhm B."/>
            <person name="Cannon C."/>
            <person name="Castanera R."/>
            <person name="Culley D."/>
            <person name="Daum C."/>
            <person name="Ezra D."/>
            <person name="Gonzalez J."/>
            <person name="Henrissat B."/>
            <person name="Kuo A."/>
            <person name="Liang C."/>
            <person name="Lipzen A."/>
            <person name="Lutzoni F."/>
            <person name="Magnuson J."/>
            <person name="Mondo S."/>
            <person name="Nolan M."/>
            <person name="Ohm R."/>
            <person name="Pangilinan J."/>
            <person name="Park H.-J."/>
            <person name="Ramirez L."/>
            <person name="Alfaro M."/>
            <person name="Sun H."/>
            <person name="Tritt A."/>
            <person name="Yoshinaga Y."/>
            <person name="Zwiers L.-H."/>
            <person name="Turgeon B."/>
            <person name="Goodwin S."/>
            <person name="Spatafora J."/>
            <person name="Crous P."/>
            <person name="Grigoriev I."/>
        </authorList>
    </citation>
    <scope>NUCLEOTIDE SEQUENCE</scope>
    <source>
        <strain evidence="14">CBS 116435</strain>
    </source>
</reference>
<evidence type="ECO:0000256" key="10">
    <source>
        <dbReference type="ARBA" id="ARBA00048605"/>
    </source>
</evidence>
<evidence type="ECO:0000256" key="12">
    <source>
        <dbReference type="PIRSR" id="PIRSR601382-2"/>
    </source>
</evidence>
<feature type="active site" evidence="11">
    <location>
        <position position="282"/>
    </location>
</feature>
<feature type="active site" evidence="11">
    <location>
        <position position="425"/>
    </location>
</feature>
<keyword evidence="15" id="KW-1185">Reference proteome</keyword>
<evidence type="ECO:0000256" key="8">
    <source>
        <dbReference type="ARBA" id="ARBA00023295"/>
    </source>
</evidence>
<dbReference type="GO" id="GO:0036503">
    <property type="term" value="P:ERAD pathway"/>
    <property type="evidence" value="ECO:0007669"/>
    <property type="project" value="UniProtKB-ARBA"/>
</dbReference>
<dbReference type="Proteomes" id="UP000799441">
    <property type="component" value="Unassembled WGS sequence"/>
</dbReference>
<name>A0A9P4UQP0_9PEZI</name>
<dbReference type="PANTHER" id="PTHR11742">
    <property type="entry name" value="MANNOSYL-OLIGOSACCHARIDE ALPHA-1,2-MANNOSIDASE-RELATED"/>
    <property type="match status" value="1"/>
</dbReference>
<feature type="active site" description="Proton donor" evidence="11">
    <location>
        <position position="390"/>
    </location>
</feature>
<evidence type="ECO:0000313" key="15">
    <source>
        <dbReference type="Proteomes" id="UP000799441"/>
    </source>
</evidence>
<comment type="catalytic activity">
    <reaction evidence="10">
        <text>N(4)-(alpha-D-Man-(1-&gt;2)-alpha-D-Man-(1-&gt;2)-alpha-D-Man-(1-&gt;3)-[alpha-D-Man-(1-&gt;2)-alpha-D-Man-(1-&gt;3)-[alpha-D-Man-(1-&gt;2)-alpha-D-Man-(1-&gt;6)]-alpha-D-Man-(1-&gt;6)]-beta-D-Man-(1-&gt;4)-beta-D-GlcNAc-(1-&gt;4)-beta-D-GlcNAc)-L-asparaginyl-[protein] (N-glucan mannose isomer 9A1,2,3B1,2,3) + 4 H2O = N(4)-(alpha-D-Man-(1-&gt;3)-[alpha-D-Man-(1-&gt;3)-[alpha-D-Man-(1-&gt;6)]-alpha-D-Man-(1-&gt;6)]-beta-D-Man-(1-&gt;4)-beta-D-GlcNAc-(1-&gt;4)-beta-D-GlcNAc)-L-asparaginyl-[protein] (N-glucan mannose isomer 5A1,2) + 4 beta-D-mannose</text>
        <dbReference type="Rhea" id="RHEA:56008"/>
        <dbReference type="Rhea" id="RHEA-COMP:14356"/>
        <dbReference type="Rhea" id="RHEA-COMP:14367"/>
        <dbReference type="ChEBI" id="CHEBI:15377"/>
        <dbReference type="ChEBI" id="CHEBI:28563"/>
        <dbReference type="ChEBI" id="CHEBI:59087"/>
        <dbReference type="ChEBI" id="CHEBI:139493"/>
        <dbReference type="EC" id="3.2.1.113"/>
    </reaction>
</comment>
<keyword evidence="12" id="KW-0106">Calcium</keyword>
<evidence type="ECO:0000256" key="7">
    <source>
        <dbReference type="ARBA" id="ARBA00023180"/>
    </source>
</evidence>
<dbReference type="EMBL" id="MU003786">
    <property type="protein sequence ID" value="KAF2722008.1"/>
    <property type="molecule type" value="Genomic_DNA"/>
</dbReference>
<organism evidence="14 15">
    <name type="scientific">Polychaeton citri CBS 116435</name>
    <dbReference type="NCBI Taxonomy" id="1314669"/>
    <lineage>
        <taxon>Eukaryota</taxon>
        <taxon>Fungi</taxon>
        <taxon>Dikarya</taxon>
        <taxon>Ascomycota</taxon>
        <taxon>Pezizomycotina</taxon>
        <taxon>Dothideomycetes</taxon>
        <taxon>Dothideomycetidae</taxon>
        <taxon>Capnodiales</taxon>
        <taxon>Capnodiaceae</taxon>
        <taxon>Polychaeton</taxon>
    </lineage>
</organism>
<keyword evidence="6" id="KW-1015">Disulfide bond</keyword>
<evidence type="ECO:0000256" key="4">
    <source>
        <dbReference type="ARBA" id="ARBA00022729"/>
    </source>
</evidence>
<dbReference type="AlphaFoldDB" id="A0A9P4UQP0"/>
<comment type="catalytic activity">
    <reaction evidence="9">
        <text>N(4)-(alpha-D-Man-(1-&gt;2)-alpha-D-Man-(1-&gt;2)-alpha-D-Man-(1-&gt;3)-[alpha-D-Man-(1-&gt;3)-[alpha-D-Man-(1-&gt;2)-alpha-D-Man-(1-&gt;6)]-alpha-D-Man-(1-&gt;6)]-beta-D-Man-(1-&gt;4)-beta-D-GlcNAc-(1-&gt;4)-beta-D-GlcNAc)-L-asparaginyl-[protein] (N-glucan mannose isomer 8A1,2,3B1,3) + 3 H2O = N(4)-(alpha-D-Man-(1-&gt;3)-[alpha-D-Man-(1-&gt;3)-[alpha-D-Man-(1-&gt;6)]-alpha-D-Man-(1-&gt;6)]-beta-D-Man-(1-&gt;4)-beta-D-GlcNAc-(1-&gt;4)-beta-D-GlcNAc)-L-asparaginyl-[protein] (N-glucan mannose isomer 5A1,2) + 3 beta-D-mannose</text>
        <dbReference type="Rhea" id="RHEA:56028"/>
        <dbReference type="Rhea" id="RHEA-COMP:14358"/>
        <dbReference type="Rhea" id="RHEA-COMP:14367"/>
        <dbReference type="ChEBI" id="CHEBI:15377"/>
        <dbReference type="ChEBI" id="CHEBI:28563"/>
        <dbReference type="ChEBI" id="CHEBI:59087"/>
        <dbReference type="ChEBI" id="CHEBI:60628"/>
        <dbReference type="EC" id="3.2.1.113"/>
    </reaction>
</comment>
<keyword evidence="8 13" id="KW-0326">Glycosidase</keyword>
<evidence type="ECO:0000256" key="2">
    <source>
        <dbReference type="ARBA" id="ARBA00004922"/>
    </source>
</evidence>
<keyword evidence="12" id="KW-0479">Metal-binding</keyword>
<keyword evidence="4" id="KW-0732">Signal</keyword>
<comment type="cofactor">
    <cofactor evidence="1 12">
        <name>Ca(2+)</name>
        <dbReference type="ChEBI" id="CHEBI:29108"/>
    </cofactor>
</comment>
<dbReference type="EC" id="3.2.1.-" evidence="13"/>
<keyword evidence="7" id="KW-0325">Glycoprotein</keyword>
<feature type="binding site" evidence="12">
    <location>
        <position position="524"/>
    </location>
    <ligand>
        <name>Ca(2+)</name>
        <dbReference type="ChEBI" id="CHEBI:29108"/>
    </ligand>
</feature>
<protein>
    <recommendedName>
        <fullName evidence="13">alpha-1,2-Mannosidase</fullName>
        <ecNumber evidence="13">3.2.1.-</ecNumber>
    </recommendedName>
</protein>
<evidence type="ECO:0000256" key="3">
    <source>
        <dbReference type="ARBA" id="ARBA00007658"/>
    </source>
</evidence>
<dbReference type="PRINTS" id="PR00747">
    <property type="entry name" value="GLYHDRLASE47"/>
</dbReference>
<comment type="pathway">
    <text evidence="2">Protein modification; protein glycosylation.</text>
</comment>
<accession>A0A9P4UQP0</accession>
<dbReference type="GO" id="GO:0016020">
    <property type="term" value="C:membrane"/>
    <property type="evidence" value="ECO:0007669"/>
    <property type="project" value="InterPro"/>
</dbReference>
<dbReference type="OrthoDB" id="8118055at2759"/>
<dbReference type="Gene3D" id="1.50.10.10">
    <property type="match status" value="1"/>
</dbReference>
<dbReference type="GO" id="GO:0005975">
    <property type="term" value="P:carbohydrate metabolic process"/>
    <property type="evidence" value="ECO:0007669"/>
    <property type="project" value="InterPro"/>
</dbReference>
<dbReference type="Pfam" id="PF01532">
    <property type="entry name" value="Glyco_hydro_47"/>
    <property type="match status" value="1"/>
</dbReference>